<dbReference type="PANTHER" id="PTHR37471">
    <property type="entry name" value="UNNAMED PRODUCT"/>
    <property type="match status" value="1"/>
</dbReference>
<accession>A0A9W6BAD1</accession>
<organism evidence="3 4">
    <name type="scientific">Pleodorina starrii</name>
    <dbReference type="NCBI Taxonomy" id="330485"/>
    <lineage>
        <taxon>Eukaryota</taxon>
        <taxon>Viridiplantae</taxon>
        <taxon>Chlorophyta</taxon>
        <taxon>core chlorophytes</taxon>
        <taxon>Chlorophyceae</taxon>
        <taxon>CS clade</taxon>
        <taxon>Chlamydomonadales</taxon>
        <taxon>Volvocaceae</taxon>
        <taxon>Pleodorina</taxon>
    </lineage>
</organism>
<feature type="compositionally biased region" description="Pro residues" evidence="1">
    <location>
        <begin position="261"/>
        <end position="274"/>
    </location>
</feature>
<proteinExistence type="predicted"/>
<dbReference type="InterPro" id="IPR000073">
    <property type="entry name" value="AB_hydrolase_1"/>
</dbReference>
<gene>
    <name evidence="3" type="primary">PLEST000565</name>
    <name evidence="3" type="ORF">PLESTB_000032900</name>
</gene>
<dbReference type="AlphaFoldDB" id="A0A9W6BAD1"/>
<dbReference type="InterPro" id="IPR029058">
    <property type="entry name" value="AB_hydrolase_fold"/>
</dbReference>
<evidence type="ECO:0000313" key="4">
    <source>
        <dbReference type="Proteomes" id="UP001165080"/>
    </source>
</evidence>
<sequence length="931" mass="98042">MPEVKARPFPAWYFLVMQCHKVLTVLAGSKHTYRFICPWRASSTAMAVALWRRKRQDVQRSAKVPYANGLPSYYKLSLTARIIRVCAAATASTSAVVLVCSMLSPALMFVPWAYTISELVFAAISWQRWRRFSCMKHDAERDSQRASASVAAAAARFDAVATALARGGPAEVEAFLSLWFHDRPVDDIGRGNLKELLAYAFFYAESSAAVAAQGHGAVLESMVDRLELLLHHPGAAPPPAPDCSSAASLGPSPRGAADPSPDLPGPQPQSPQQPEPSALFSHSSRFEELISPATASSSGPASSASPPRRVLPLGTTPGLRFMAHMTEPLPHFYRPWVFYAAMEAMAWINHCMLMGAGFQRMTWQHPPPPPRQRRQQSQAAAVAPGGDGEAEEDAEDGHPDDHYYYVANMPAAATGGGGDGGSAAVPIVFLHGVGMGLMPYLRLLVALAATGAPVIAFELKHISQRWTSGQPPSMQRLAGDVVSALRRHGYSQAAVLAHSFGTAVASVLLQAHPGVVRHVTMLDPICFQMYAPRLLRNFIYRRLGATCAAAAAAAAATAAAAAAAAASGPAKAIVTASAAAAALESAAALSELAAADAAAPPAPTGAVASPGSGGGLFGAVSWLVRAGAGLVLDLLMLGPARELHCTSLLCRRVVWSEINLWEHLVPEHCTVVLSGRDDLMCARSLERWLRDHTPANVVVHSELHHAQICVAWTRQDQVLDHMLRTVYGSNNGGAEPAAAAASIAVPPVAAEAGDDPDAADTLYDKVVVSHGNNHRCGRSSAGGFRVEPLGEWLGTDPRVSVEEQQASLEAVADDQGGADADSDCDLFGLGRTCRGGGGGGGRRRCISLDSPREVWDGAGGSWRQRLGSGAVGCGGASTRRLSPWESGEAEDAPEAAAAAEPSTVRRLMVVRHDSAGSYMRLPSGGALAVDD</sequence>
<dbReference type="Gene3D" id="3.40.50.1820">
    <property type="entry name" value="alpha/beta hydrolase"/>
    <property type="match status" value="1"/>
</dbReference>
<feature type="compositionally biased region" description="Low complexity" evidence="1">
    <location>
        <begin position="375"/>
        <end position="384"/>
    </location>
</feature>
<protein>
    <recommendedName>
        <fullName evidence="2">AB hydrolase-1 domain-containing protein</fullName>
    </recommendedName>
</protein>
<evidence type="ECO:0000259" key="2">
    <source>
        <dbReference type="Pfam" id="PF00561"/>
    </source>
</evidence>
<dbReference type="SUPFAM" id="SSF53474">
    <property type="entry name" value="alpha/beta-Hydrolases"/>
    <property type="match status" value="1"/>
</dbReference>
<evidence type="ECO:0000256" key="1">
    <source>
        <dbReference type="SAM" id="MobiDB-lite"/>
    </source>
</evidence>
<dbReference type="Proteomes" id="UP001165080">
    <property type="component" value="Unassembled WGS sequence"/>
</dbReference>
<reference evidence="3 4" key="1">
    <citation type="journal article" date="2023" name="Commun. Biol.">
        <title>Reorganization of the ancestral sex-determining regions during the evolution of trioecy in Pleodorina starrii.</title>
        <authorList>
            <person name="Takahashi K."/>
            <person name="Suzuki S."/>
            <person name="Kawai-Toyooka H."/>
            <person name="Yamamoto K."/>
            <person name="Hamaji T."/>
            <person name="Ootsuki R."/>
            <person name="Yamaguchi H."/>
            <person name="Kawachi M."/>
            <person name="Higashiyama T."/>
            <person name="Nozaki H."/>
        </authorList>
    </citation>
    <scope>NUCLEOTIDE SEQUENCE [LARGE SCALE GENOMIC DNA]</scope>
    <source>
        <strain evidence="3 4">NIES-4479</strain>
    </source>
</reference>
<dbReference type="Pfam" id="PF00561">
    <property type="entry name" value="Abhydrolase_1"/>
    <property type="match status" value="1"/>
</dbReference>
<dbReference type="EMBL" id="BRXU01000001">
    <property type="protein sequence ID" value="GLC47856.1"/>
    <property type="molecule type" value="Genomic_DNA"/>
</dbReference>
<feature type="region of interest" description="Disordered" evidence="1">
    <location>
        <begin position="869"/>
        <end position="902"/>
    </location>
</feature>
<feature type="compositionally biased region" description="Low complexity" evidence="1">
    <location>
        <begin position="292"/>
        <end position="307"/>
    </location>
</feature>
<evidence type="ECO:0000313" key="3">
    <source>
        <dbReference type="EMBL" id="GLC47856.1"/>
    </source>
</evidence>
<keyword evidence="4" id="KW-1185">Reference proteome</keyword>
<comment type="caution">
    <text evidence="3">The sequence shown here is derived from an EMBL/GenBank/DDBJ whole genome shotgun (WGS) entry which is preliminary data.</text>
</comment>
<dbReference type="PANTHER" id="PTHR37471:SF1">
    <property type="entry name" value="AB HYDROLASE-1 DOMAIN-CONTAINING PROTEIN"/>
    <property type="match status" value="1"/>
</dbReference>
<feature type="region of interest" description="Disordered" evidence="1">
    <location>
        <begin position="233"/>
        <end position="282"/>
    </location>
</feature>
<feature type="region of interest" description="Disordered" evidence="1">
    <location>
        <begin position="363"/>
        <end position="399"/>
    </location>
</feature>
<name>A0A9W6BAD1_9CHLO</name>
<feature type="domain" description="AB hydrolase-1" evidence="2">
    <location>
        <begin position="426"/>
        <end position="529"/>
    </location>
</feature>
<feature type="region of interest" description="Disordered" evidence="1">
    <location>
        <begin position="292"/>
        <end position="311"/>
    </location>
</feature>